<organism evidence="2 3">
    <name type="scientific">Corynebacterium lactis RW2-5</name>
    <dbReference type="NCBI Taxonomy" id="1408189"/>
    <lineage>
        <taxon>Bacteria</taxon>
        <taxon>Bacillati</taxon>
        <taxon>Actinomycetota</taxon>
        <taxon>Actinomycetes</taxon>
        <taxon>Mycobacteriales</taxon>
        <taxon>Corynebacteriaceae</taxon>
        <taxon>Corynebacterium</taxon>
    </lineage>
</organism>
<keyword evidence="1" id="KW-1133">Transmembrane helix</keyword>
<dbReference type="KEGG" id="clw:CLAC_04565"/>
<feature type="transmembrane region" description="Helical" evidence="1">
    <location>
        <begin position="117"/>
        <end position="137"/>
    </location>
</feature>
<feature type="transmembrane region" description="Helical" evidence="1">
    <location>
        <begin position="23"/>
        <end position="46"/>
    </location>
</feature>
<dbReference type="EMBL" id="CP006841">
    <property type="protein sequence ID" value="ALA67095.1"/>
    <property type="molecule type" value="Genomic_DNA"/>
</dbReference>
<gene>
    <name evidence="2" type="ORF">CLAC_04565</name>
</gene>
<keyword evidence="1" id="KW-0472">Membrane</keyword>
<accession>A0A0K2GZ78</accession>
<dbReference type="PATRIC" id="fig|1408189.4.peg.913"/>
<feature type="transmembrane region" description="Helical" evidence="1">
    <location>
        <begin position="52"/>
        <end position="77"/>
    </location>
</feature>
<name>A0A0K2GZ78_9CORY</name>
<feature type="transmembrane region" description="Helical" evidence="1">
    <location>
        <begin position="89"/>
        <end position="111"/>
    </location>
</feature>
<dbReference type="AlphaFoldDB" id="A0A0K2GZ78"/>
<evidence type="ECO:0000256" key="1">
    <source>
        <dbReference type="SAM" id="Phobius"/>
    </source>
</evidence>
<dbReference type="STRING" id="1408189.CLAC_04565"/>
<reference evidence="2 3" key="1">
    <citation type="submission" date="2013-10" db="EMBL/GenBank/DDBJ databases">
        <title>Complete genome sequence of Corynebacterium lactis DSM 45799(T), isolated from raw cow milk.</title>
        <authorList>
            <person name="Ruckert C."/>
            <person name="Albersmeier A."/>
            <person name="Lipski A."/>
            <person name="Kalinowski J."/>
        </authorList>
    </citation>
    <scope>NUCLEOTIDE SEQUENCE [LARGE SCALE GENOMIC DNA]</scope>
    <source>
        <strain evidence="2 3">RW2-5</strain>
    </source>
</reference>
<keyword evidence="3" id="KW-1185">Reference proteome</keyword>
<evidence type="ECO:0000313" key="3">
    <source>
        <dbReference type="Proteomes" id="UP000058446"/>
    </source>
</evidence>
<proteinExistence type="predicted"/>
<evidence type="ECO:0000313" key="2">
    <source>
        <dbReference type="EMBL" id="ALA67095.1"/>
    </source>
</evidence>
<protein>
    <submittedName>
        <fullName evidence="2">Membrane protein</fullName>
    </submittedName>
</protein>
<sequence>MTDNNSPAGASKKSKYDDSRRPLLAAARAGAIALGMLTVLSLLVWGGKNGMAGVWGVLLGAAISGSFVLLTVLGVLFTAKTSPTTTLAVVMGGWLLKIVILIGVLIIIRNLQFYDHLTFFVTVVLTLVVTLGAEVWGMSQSNLTYVQPNRD</sequence>
<keyword evidence="1" id="KW-0812">Transmembrane</keyword>
<dbReference type="Proteomes" id="UP000058446">
    <property type="component" value="Chromosome"/>
</dbReference>
<dbReference type="RefSeq" id="WP_053411874.1">
    <property type="nucleotide sequence ID" value="NZ_CP006841.1"/>
</dbReference>